<proteinExistence type="predicted"/>
<organism evidence="1 2">
    <name type="scientific">Donghicola mangrovi</name>
    <dbReference type="NCBI Taxonomy" id="2729614"/>
    <lineage>
        <taxon>Bacteria</taxon>
        <taxon>Pseudomonadati</taxon>
        <taxon>Pseudomonadota</taxon>
        <taxon>Alphaproteobacteria</taxon>
        <taxon>Rhodobacterales</taxon>
        <taxon>Roseobacteraceae</taxon>
        <taxon>Donghicola</taxon>
    </lineage>
</organism>
<accession>A0ABX2PB88</accession>
<dbReference type="Proteomes" id="UP000523601">
    <property type="component" value="Unassembled WGS sequence"/>
</dbReference>
<protein>
    <submittedName>
        <fullName evidence="1">Uncharacterized protein</fullName>
    </submittedName>
</protein>
<keyword evidence="2" id="KW-1185">Reference proteome</keyword>
<name>A0ABX2PB88_9RHOB</name>
<dbReference type="EMBL" id="JABCJD010000002">
    <property type="protein sequence ID" value="NVO26742.1"/>
    <property type="molecule type" value="Genomic_DNA"/>
</dbReference>
<comment type="caution">
    <text evidence="1">The sequence shown here is derived from an EMBL/GenBank/DDBJ whole genome shotgun (WGS) entry which is preliminary data.</text>
</comment>
<sequence length="224" mass="23274">MKQLLLATALIALPVAVFSGVEHYIIAPKAIDTSVTTTSLAPAESLGDMSAFAAIVTDTQKIAQTGDFIAAETRITDLETAWDDAEATLRPMAPLLWGNVDDKADAAFSALRTGQPDGAHVDEALAQLQATLADPSLGLAPVSTAELLNGIAVSDAAGHPLPCEVMLTDLRDGIAAGRTSADTQPQISDLQSKALERCNADDDRRADAFTAQALALLAPAQVTK</sequence>
<evidence type="ECO:0000313" key="2">
    <source>
        <dbReference type="Proteomes" id="UP000523601"/>
    </source>
</evidence>
<gene>
    <name evidence="1" type="ORF">HJ526_04870</name>
</gene>
<evidence type="ECO:0000313" key="1">
    <source>
        <dbReference type="EMBL" id="NVO26742.1"/>
    </source>
</evidence>
<reference evidence="1 2" key="1">
    <citation type="submission" date="2020-04" db="EMBL/GenBank/DDBJ databases">
        <title>Donghicola sp., a member of the Rhodobacteraceae family isolated from mangrove forest in Thailand.</title>
        <authorList>
            <person name="Charoenyingcharoen P."/>
            <person name="Yukphan P."/>
        </authorList>
    </citation>
    <scope>NUCLEOTIDE SEQUENCE [LARGE SCALE GENOMIC DNA]</scope>
    <source>
        <strain evidence="1 2">C2-DW-16</strain>
    </source>
</reference>
<dbReference type="RefSeq" id="WP_176853161.1">
    <property type="nucleotide sequence ID" value="NZ_JABCJD010000002.1"/>
</dbReference>